<organism evidence="3 4">
    <name type="scientific">[Actinomadura] parvosata subsp. kistnae</name>
    <dbReference type="NCBI Taxonomy" id="1909395"/>
    <lineage>
        <taxon>Bacteria</taxon>
        <taxon>Bacillati</taxon>
        <taxon>Actinomycetota</taxon>
        <taxon>Actinomycetes</taxon>
        <taxon>Streptosporangiales</taxon>
        <taxon>Streptosporangiaceae</taxon>
        <taxon>Nonomuraea</taxon>
    </lineage>
</organism>
<dbReference type="KEGG" id="noa:BKM31_26150"/>
<evidence type="ECO:0000256" key="1">
    <source>
        <dbReference type="SAM" id="SignalP"/>
    </source>
</evidence>
<feature type="chain" id="PRO_5039070263" description="Right handed beta helix domain-containing protein" evidence="1">
    <location>
        <begin position="20"/>
        <end position="418"/>
    </location>
</feature>
<dbReference type="InterPro" id="IPR039448">
    <property type="entry name" value="Beta_helix"/>
</dbReference>
<accession>A0A1V0A2Q2</accession>
<dbReference type="RefSeq" id="WP_230466369.1">
    <property type="nucleotide sequence ID" value="NZ_CP017717.1"/>
</dbReference>
<dbReference type="EMBL" id="CP017717">
    <property type="protein sequence ID" value="AQZ64478.1"/>
    <property type="molecule type" value="Genomic_DNA"/>
</dbReference>
<name>A0A1V0A2Q2_9ACTN</name>
<protein>
    <recommendedName>
        <fullName evidence="2">Right handed beta helix domain-containing protein</fullName>
    </recommendedName>
</protein>
<sequence>MRLLSVAVLASLLPAVSVAATAQASAGTTYYVDSRGGDDGAAGTSAGTAWKSLEKLAAAELKPGDTVAFKRGGSFAGPLKLEASGTAARPITITSYGSGALARISGADDDCVVVNGSHWRISGLRASNCRWAGFELGGDSNVLSGVEADHNIAGVLVTPTGSRNVIRDSVLTDNNRMSVNDEGGDNDSGAFGVLLNGDDNIVTGNTITGSFARSADYGTDGAAVEIFNGDRNRITRNISRNNETFTELGAQKGKTASGNVFAFNVVTSSRGRGSFLITRGPRHIVGPVKGTIAVHNSVYLPAKDTIGWSCHDGCSPSILKLRNNVIAVGGEAGWEDGTGADEDGGVYQGRTDKFKLGPKSVVADPKFRSRTDLRLLPGSPALGRGVALTPKWYGGKAFGKDIEGKALAGSPDSGAYQH</sequence>
<keyword evidence="4" id="KW-1185">Reference proteome</keyword>
<keyword evidence="1" id="KW-0732">Signal</keyword>
<dbReference type="Proteomes" id="UP000190797">
    <property type="component" value="Chromosome"/>
</dbReference>
<feature type="signal peptide" evidence="1">
    <location>
        <begin position="1"/>
        <end position="19"/>
    </location>
</feature>
<dbReference type="Pfam" id="PF13229">
    <property type="entry name" value="Beta_helix"/>
    <property type="match status" value="1"/>
</dbReference>
<evidence type="ECO:0000259" key="2">
    <source>
        <dbReference type="Pfam" id="PF13229"/>
    </source>
</evidence>
<proteinExistence type="predicted"/>
<evidence type="ECO:0000313" key="4">
    <source>
        <dbReference type="Proteomes" id="UP000190797"/>
    </source>
</evidence>
<evidence type="ECO:0000313" key="3">
    <source>
        <dbReference type="EMBL" id="AQZ64478.1"/>
    </source>
</evidence>
<dbReference type="Gene3D" id="2.160.20.10">
    <property type="entry name" value="Single-stranded right-handed beta-helix, Pectin lyase-like"/>
    <property type="match status" value="1"/>
</dbReference>
<dbReference type="InterPro" id="IPR011050">
    <property type="entry name" value="Pectin_lyase_fold/virulence"/>
</dbReference>
<dbReference type="InterPro" id="IPR012334">
    <property type="entry name" value="Pectin_lyas_fold"/>
</dbReference>
<reference evidence="4" key="1">
    <citation type="journal article" date="2017" name="Med. Chem. Commun.">
        <title>Nonomuraea sp. ATCC 55076 harbours the largest actinomycete chromosome to date and the kistamicin biosynthetic gene cluster.</title>
        <authorList>
            <person name="Nazari B."/>
            <person name="Forneris C.C."/>
            <person name="Gibson M.I."/>
            <person name="Moon K."/>
            <person name="Schramma K.R."/>
            <person name="Seyedsayamdost M.R."/>
        </authorList>
    </citation>
    <scope>NUCLEOTIDE SEQUENCE [LARGE SCALE GENOMIC DNA]</scope>
    <source>
        <strain evidence="4">ATCC 55076</strain>
    </source>
</reference>
<dbReference type="SUPFAM" id="SSF51126">
    <property type="entry name" value="Pectin lyase-like"/>
    <property type="match status" value="1"/>
</dbReference>
<gene>
    <name evidence="3" type="ORF">BKM31_26150</name>
</gene>
<feature type="domain" description="Right handed beta helix" evidence="2">
    <location>
        <begin position="111"/>
        <end position="280"/>
    </location>
</feature>
<dbReference type="AlphaFoldDB" id="A0A1V0A2Q2"/>
<dbReference type="STRING" id="1909395.BKM31_26150"/>